<feature type="region of interest" description="Disordered" evidence="7">
    <location>
        <begin position="241"/>
        <end position="287"/>
    </location>
</feature>
<keyword evidence="4 6" id="KW-0238">DNA-binding</keyword>
<evidence type="ECO:0000259" key="8">
    <source>
        <dbReference type="PROSITE" id="PS51755"/>
    </source>
</evidence>
<dbReference type="SMART" id="SM00862">
    <property type="entry name" value="Trans_reg_C"/>
    <property type="match status" value="1"/>
</dbReference>
<evidence type="ECO:0000256" key="7">
    <source>
        <dbReference type="SAM" id="MobiDB-lite"/>
    </source>
</evidence>
<dbReference type="Gene3D" id="1.25.40.10">
    <property type="entry name" value="Tetratricopeptide repeat domain"/>
    <property type="match status" value="1"/>
</dbReference>
<evidence type="ECO:0000313" key="9">
    <source>
        <dbReference type="EMBL" id="MBB4945997.1"/>
    </source>
</evidence>
<evidence type="ECO:0000256" key="3">
    <source>
        <dbReference type="ARBA" id="ARBA00023015"/>
    </source>
</evidence>
<dbReference type="RefSeq" id="WP_184912761.1">
    <property type="nucleotide sequence ID" value="NZ_JACHJR010000001.1"/>
</dbReference>
<gene>
    <name evidence="9" type="ORF">F4556_001532</name>
</gene>
<dbReference type="Pfam" id="PF00486">
    <property type="entry name" value="Trans_reg_C"/>
    <property type="match status" value="1"/>
</dbReference>
<evidence type="ECO:0000313" key="10">
    <source>
        <dbReference type="Proteomes" id="UP000573327"/>
    </source>
</evidence>
<dbReference type="Gene3D" id="3.40.50.300">
    <property type="entry name" value="P-loop containing nucleotide triphosphate hydrolases"/>
    <property type="match status" value="1"/>
</dbReference>
<dbReference type="PROSITE" id="PS51755">
    <property type="entry name" value="OMPR_PHOB"/>
    <property type="match status" value="1"/>
</dbReference>
<dbReference type="SMART" id="SM01043">
    <property type="entry name" value="BTAD"/>
    <property type="match status" value="1"/>
</dbReference>
<dbReference type="GO" id="GO:0000160">
    <property type="term" value="P:phosphorelay signal transduction system"/>
    <property type="evidence" value="ECO:0007669"/>
    <property type="project" value="UniProtKB-KW"/>
</dbReference>
<dbReference type="InterPro" id="IPR051677">
    <property type="entry name" value="AfsR-DnrI-RedD_regulator"/>
</dbReference>
<keyword evidence="2" id="KW-0902">Two-component regulatory system</keyword>
<feature type="DNA-binding region" description="OmpR/PhoB-type" evidence="6">
    <location>
        <begin position="1"/>
        <end position="91"/>
    </location>
</feature>
<evidence type="ECO:0000256" key="2">
    <source>
        <dbReference type="ARBA" id="ARBA00023012"/>
    </source>
</evidence>
<evidence type="ECO:0000256" key="1">
    <source>
        <dbReference type="ARBA" id="ARBA00005820"/>
    </source>
</evidence>
<dbReference type="EMBL" id="JACHJR010000001">
    <property type="protein sequence ID" value="MBB4945997.1"/>
    <property type="molecule type" value="Genomic_DNA"/>
</dbReference>
<dbReference type="PANTHER" id="PTHR35807">
    <property type="entry name" value="TRANSCRIPTIONAL REGULATOR REDD-RELATED"/>
    <property type="match status" value="1"/>
</dbReference>
<comment type="caution">
    <text evidence="9">The sequence shown here is derived from an EMBL/GenBank/DDBJ whole genome shotgun (WGS) entry which is preliminary data.</text>
</comment>
<feature type="compositionally biased region" description="Basic and acidic residues" evidence="7">
    <location>
        <begin position="241"/>
        <end position="256"/>
    </location>
</feature>
<evidence type="ECO:0000256" key="5">
    <source>
        <dbReference type="ARBA" id="ARBA00023163"/>
    </source>
</evidence>
<dbReference type="Proteomes" id="UP000573327">
    <property type="component" value="Unassembled WGS sequence"/>
</dbReference>
<dbReference type="GO" id="GO:0006355">
    <property type="term" value="P:regulation of DNA-templated transcription"/>
    <property type="evidence" value="ECO:0007669"/>
    <property type="project" value="InterPro"/>
</dbReference>
<accession>A0A7W7S9K6</accession>
<protein>
    <submittedName>
        <fullName evidence="9">DNA-binding SARP family transcriptional activator</fullName>
    </submittedName>
</protein>
<dbReference type="Gene3D" id="1.10.10.10">
    <property type="entry name" value="Winged helix-like DNA-binding domain superfamily/Winged helix DNA-binding domain"/>
    <property type="match status" value="1"/>
</dbReference>
<dbReference type="InterPro" id="IPR011990">
    <property type="entry name" value="TPR-like_helical_dom_sf"/>
</dbReference>
<dbReference type="PANTHER" id="PTHR35807:SF1">
    <property type="entry name" value="TRANSCRIPTIONAL REGULATOR REDD"/>
    <property type="match status" value="1"/>
</dbReference>
<reference evidence="9 10" key="1">
    <citation type="submission" date="2020-08" db="EMBL/GenBank/DDBJ databases">
        <title>Sequencing the genomes of 1000 actinobacteria strains.</title>
        <authorList>
            <person name="Klenk H.-P."/>
        </authorList>
    </citation>
    <scope>NUCLEOTIDE SEQUENCE [LARGE SCALE GENOMIC DNA]</scope>
    <source>
        <strain evidence="9 10">DSM 44786</strain>
    </source>
</reference>
<keyword evidence="10" id="KW-1185">Reference proteome</keyword>
<name>A0A7W7S9K6_9ACTN</name>
<evidence type="ECO:0000256" key="4">
    <source>
        <dbReference type="ARBA" id="ARBA00023125"/>
    </source>
</evidence>
<dbReference type="AlphaFoldDB" id="A0A7W7S9K6"/>
<dbReference type="InterPro" id="IPR005158">
    <property type="entry name" value="BTAD"/>
</dbReference>
<dbReference type="InterPro" id="IPR027417">
    <property type="entry name" value="P-loop_NTPase"/>
</dbReference>
<dbReference type="InterPro" id="IPR001867">
    <property type="entry name" value="OmpR/PhoB-type_DNA-bd"/>
</dbReference>
<dbReference type="SUPFAM" id="SSF52540">
    <property type="entry name" value="P-loop containing nucleoside triphosphate hydrolases"/>
    <property type="match status" value="1"/>
</dbReference>
<sequence length="649" mass="69224">MEFGILGPLVVCDGVQTRTVPGGRQRALLAALLVRHGQPTSAQFLAEAIWDGHPPRSASAALRNYVMRLRKALGAAGERIETTTGGYRINVDAQEFDLRRFTVLRDEGVAALRRQDFARAATRLDSALQLWRGPALADIPSDALLRKEAGWLAEARLDAVEARLEAQLRLGADVRALTAELQALTTEHPERELLWAQLMTVLYRGGRQCEALAVYQRVRQTLIEEIGVEPGSELREVHQRVLRGDPDLDGPTRPRPEPVGIDSPSAGAAAGAAAAGQPAPDGTAHGRPAFAVTPCQLPSALPDFTGRTWEMSLLAGRLTAVDRTAPFTAVVSGQPGVGKSALVGQVAHATRAAFPDGTLYAELRGTDGSPTPPAAVLRTFLIALGVPADLVPAGPEDRLSLYRSLLTGRRVLVVLDDARDSAQVRSLLPTDPGCAALVTSRHRLADLVGALPLALDVLSAAEAELLLRRLVGTARVVADPQAAAQVATACGRLPLALRICAARLAARPGWSMRHLADRLADQLLLLNELRVGSLDVRASVTPSYLALDPATARAFRLLATATEGSLSTLQAARALDLALPSAEHLLERLVDAHLLVTDLPGRYRYPVLLRAFAREQGGLRPGTVPAQQDRRAATERPVALTGPWCAIGH</sequence>
<organism evidence="9 10">
    <name type="scientific">Kitasatospora gansuensis</name>
    <dbReference type="NCBI Taxonomy" id="258050"/>
    <lineage>
        <taxon>Bacteria</taxon>
        <taxon>Bacillati</taxon>
        <taxon>Actinomycetota</taxon>
        <taxon>Actinomycetes</taxon>
        <taxon>Kitasatosporales</taxon>
        <taxon>Streptomycetaceae</taxon>
        <taxon>Kitasatospora</taxon>
    </lineage>
</organism>
<dbReference type="SUPFAM" id="SSF46894">
    <property type="entry name" value="C-terminal effector domain of the bipartite response regulators"/>
    <property type="match status" value="1"/>
</dbReference>
<feature type="domain" description="OmpR/PhoB-type" evidence="8">
    <location>
        <begin position="1"/>
        <end position="91"/>
    </location>
</feature>
<dbReference type="Pfam" id="PF03704">
    <property type="entry name" value="BTAD"/>
    <property type="match status" value="1"/>
</dbReference>
<dbReference type="CDD" id="cd15831">
    <property type="entry name" value="BTAD"/>
    <property type="match status" value="1"/>
</dbReference>
<feature type="compositionally biased region" description="Low complexity" evidence="7">
    <location>
        <begin position="266"/>
        <end position="276"/>
    </location>
</feature>
<keyword evidence="3" id="KW-0805">Transcription regulation</keyword>
<dbReference type="InterPro" id="IPR036388">
    <property type="entry name" value="WH-like_DNA-bd_sf"/>
</dbReference>
<evidence type="ECO:0000256" key="6">
    <source>
        <dbReference type="PROSITE-ProRule" id="PRU01091"/>
    </source>
</evidence>
<comment type="similarity">
    <text evidence="1">Belongs to the AfsR/DnrI/RedD regulatory family.</text>
</comment>
<proteinExistence type="inferred from homology"/>
<dbReference type="PRINTS" id="PR00364">
    <property type="entry name" value="DISEASERSIST"/>
</dbReference>
<dbReference type="InterPro" id="IPR016032">
    <property type="entry name" value="Sig_transdc_resp-reg_C-effctor"/>
</dbReference>
<dbReference type="GO" id="GO:0003677">
    <property type="term" value="F:DNA binding"/>
    <property type="evidence" value="ECO:0007669"/>
    <property type="project" value="UniProtKB-UniRule"/>
</dbReference>
<dbReference type="SUPFAM" id="SSF48452">
    <property type="entry name" value="TPR-like"/>
    <property type="match status" value="1"/>
</dbReference>
<dbReference type="GO" id="GO:0043531">
    <property type="term" value="F:ADP binding"/>
    <property type="evidence" value="ECO:0007669"/>
    <property type="project" value="InterPro"/>
</dbReference>
<keyword evidence="5" id="KW-0804">Transcription</keyword>